<keyword evidence="3 11" id="KW-0328">Glycosyltransferase</keyword>
<evidence type="ECO:0000256" key="7">
    <source>
        <dbReference type="ARBA" id="ARBA00022989"/>
    </source>
</evidence>
<dbReference type="Proteomes" id="UP000887226">
    <property type="component" value="Unassembled WGS sequence"/>
</dbReference>
<dbReference type="Pfam" id="PF11051">
    <property type="entry name" value="Mannosyl_trans3"/>
    <property type="match status" value="1"/>
</dbReference>
<comment type="caution">
    <text evidence="11">The sequence shown here is derived from an EMBL/GenBank/DDBJ whole genome shotgun (WGS) entry which is preliminary data.</text>
</comment>
<dbReference type="InterPro" id="IPR029044">
    <property type="entry name" value="Nucleotide-diphossugar_trans"/>
</dbReference>
<keyword evidence="5 10" id="KW-0812">Transmembrane</keyword>
<dbReference type="AlphaFoldDB" id="A0A9P7Z9R2"/>
<sequence length="476" mass="54559">MYILQARRFAIFLTGAIVTIIFYWAHFHSESNIFQHHRQYHTLSISSVPKLSTSDAVLDGVAKYFIDYKLDGPEYGEVFGELGRRVQILTDWIGANYEVTERNITFPKSVEAATQSMFPFIQKPGSSKDASHLSNLRNSFVPGSRGIVMALGTIDFRYACHFIVSLRNVLNSSLPVQIMYAGEEDLPSWNRQVLAFLANDIEFVDILTVFDDVSMQLERNWAIKPFAALASKFEQVIMIDADAVFLQPPDELFNQHAYKETGTLFFHDRLLWQYGFPERHEWWGREMRNNKPSQTLMKSKVWTEKFAEEMDSGVVVLDKRRLPIFTSLFHVCWQNTKAVRDNTTYKMTYGDKESWWFGMELCGVPYSFEKHYGAMIGHLRGPGSKDVCSFTIAHADQKERLLWFNGSLLKNKHMDKKTFEVPTHWMADGKWQKGARKVDLSCMVGGNVNVLTGGENAILAKTIEAAKDVDKLHSLI</sequence>
<dbReference type="SUPFAM" id="SSF53448">
    <property type="entry name" value="Nucleotide-diphospho-sugar transferases"/>
    <property type="match status" value="1"/>
</dbReference>
<gene>
    <name evidence="11" type="ORF">BJ878DRAFT_476910</name>
</gene>
<dbReference type="PANTHER" id="PTHR31392:SF1">
    <property type="entry name" value="ALPHA-1,3-MANNOSYLTRANSFERASE MNN1-RELATED"/>
    <property type="match status" value="1"/>
</dbReference>
<organism evidence="11 12">
    <name type="scientific">Calycina marina</name>
    <dbReference type="NCBI Taxonomy" id="1763456"/>
    <lineage>
        <taxon>Eukaryota</taxon>
        <taxon>Fungi</taxon>
        <taxon>Dikarya</taxon>
        <taxon>Ascomycota</taxon>
        <taxon>Pezizomycotina</taxon>
        <taxon>Leotiomycetes</taxon>
        <taxon>Helotiales</taxon>
        <taxon>Pezizellaceae</taxon>
        <taxon>Calycina</taxon>
    </lineage>
</organism>
<evidence type="ECO:0000313" key="11">
    <source>
        <dbReference type="EMBL" id="KAG9247960.1"/>
    </source>
</evidence>
<reference evidence="11" key="1">
    <citation type="journal article" date="2021" name="IMA Fungus">
        <title>Genomic characterization of three marine fungi, including Emericellopsis atlantica sp. nov. with signatures of a generalist lifestyle and marine biomass degradation.</title>
        <authorList>
            <person name="Hagestad O.C."/>
            <person name="Hou L."/>
            <person name="Andersen J.H."/>
            <person name="Hansen E.H."/>
            <person name="Altermark B."/>
            <person name="Li C."/>
            <person name="Kuhnert E."/>
            <person name="Cox R.J."/>
            <person name="Crous P.W."/>
            <person name="Spatafora J.W."/>
            <person name="Lail K."/>
            <person name="Amirebrahimi M."/>
            <person name="Lipzen A."/>
            <person name="Pangilinan J."/>
            <person name="Andreopoulos W."/>
            <person name="Hayes R.D."/>
            <person name="Ng V."/>
            <person name="Grigoriev I.V."/>
            <person name="Jackson S.A."/>
            <person name="Sutton T.D.S."/>
            <person name="Dobson A.D.W."/>
            <person name="Rama T."/>
        </authorList>
    </citation>
    <scope>NUCLEOTIDE SEQUENCE</scope>
    <source>
        <strain evidence="11">TRa3180A</strain>
    </source>
</reference>
<evidence type="ECO:0000256" key="10">
    <source>
        <dbReference type="SAM" id="Phobius"/>
    </source>
</evidence>
<dbReference type="GO" id="GO:0000033">
    <property type="term" value="F:alpha-1,3-mannosyltransferase activity"/>
    <property type="evidence" value="ECO:0007669"/>
    <property type="project" value="TreeGrafter"/>
</dbReference>
<name>A0A9P7Z9R2_9HELO</name>
<evidence type="ECO:0000256" key="1">
    <source>
        <dbReference type="ARBA" id="ARBA00004606"/>
    </source>
</evidence>
<feature type="transmembrane region" description="Helical" evidence="10">
    <location>
        <begin position="9"/>
        <end position="27"/>
    </location>
</feature>
<dbReference type="GO" id="GO:0006493">
    <property type="term" value="P:protein O-linked glycosylation"/>
    <property type="evidence" value="ECO:0007669"/>
    <property type="project" value="TreeGrafter"/>
</dbReference>
<dbReference type="InterPro" id="IPR022751">
    <property type="entry name" value="Alpha_mannosyltransferase"/>
</dbReference>
<dbReference type="EMBL" id="MU253759">
    <property type="protein sequence ID" value="KAG9247960.1"/>
    <property type="molecule type" value="Genomic_DNA"/>
</dbReference>
<keyword evidence="4" id="KW-0808">Transferase</keyword>
<keyword evidence="8 10" id="KW-0472">Membrane</keyword>
<proteinExistence type="inferred from homology"/>
<evidence type="ECO:0000256" key="2">
    <source>
        <dbReference type="ARBA" id="ARBA00009105"/>
    </source>
</evidence>
<keyword evidence="12" id="KW-1185">Reference proteome</keyword>
<evidence type="ECO:0000256" key="8">
    <source>
        <dbReference type="ARBA" id="ARBA00023136"/>
    </source>
</evidence>
<evidence type="ECO:0000313" key="12">
    <source>
        <dbReference type="Proteomes" id="UP000887226"/>
    </source>
</evidence>
<dbReference type="Gene3D" id="3.90.550.10">
    <property type="entry name" value="Spore Coat Polysaccharide Biosynthesis Protein SpsA, Chain A"/>
    <property type="match status" value="1"/>
</dbReference>
<comment type="subcellular location">
    <subcellularLocation>
        <location evidence="1">Membrane</location>
        <topology evidence="1">Single-pass type II membrane protein</topology>
    </subcellularLocation>
</comment>
<evidence type="ECO:0000256" key="9">
    <source>
        <dbReference type="ARBA" id="ARBA00023180"/>
    </source>
</evidence>
<protein>
    <submittedName>
        <fullName evidence="11">Mannosyltransferase putative-domain-containing protein</fullName>
    </submittedName>
</protein>
<evidence type="ECO:0000256" key="3">
    <source>
        <dbReference type="ARBA" id="ARBA00022676"/>
    </source>
</evidence>
<keyword evidence="6" id="KW-0735">Signal-anchor</keyword>
<keyword evidence="9" id="KW-0325">Glycoprotein</keyword>
<comment type="similarity">
    <text evidence="2">Belongs to the MNN1/MNT family.</text>
</comment>
<dbReference type="PANTHER" id="PTHR31392">
    <property type="entry name" value="ALPHA-1,3-MANNOSYLTRANSFERASE MNN1-RELATED"/>
    <property type="match status" value="1"/>
</dbReference>
<evidence type="ECO:0000256" key="4">
    <source>
        <dbReference type="ARBA" id="ARBA00022679"/>
    </source>
</evidence>
<evidence type="ECO:0000256" key="5">
    <source>
        <dbReference type="ARBA" id="ARBA00022692"/>
    </source>
</evidence>
<dbReference type="GO" id="GO:0016020">
    <property type="term" value="C:membrane"/>
    <property type="evidence" value="ECO:0007669"/>
    <property type="project" value="UniProtKB-SubCell"/>
</dbReference>
<keyword evidence="7 10" id="KW-1133">Transmembrane helix</keyword>
<accession>A0A9P7Z9R2</accession>
<dbReference type="OrthoDB" id="430354at2759"/>
<evidence type="ECO:0000256" key="6">
    <source>
        <dbReference type="ARBA" id="ARBA00022968"/>
    </source>
</evidence>
<dbReference type="GO" id="GO:0005794">
    <property type="term" value="C:Golgi apparatus"/>
    <property type="evidence" value="ECO:0007669"/>
    <property type="project" value="TreeGrafter"/>
</dbReference>